<keyword evidence="3" id="KW-0106">Calcium</keyword>
<dbReference type="AlphaFoldDB" id="A0AAD1YU63"/>
<gene>
    <name evidence="5" type="ORF">FPE_LOCUS4976</name>
</gene>
<dbReference type="InterPro" id="IPR039647">
    <property type="entry name" value="EF_hand_pair_protein_CML-like"/>
</dbReference>
<keyword evidence="6" id="KW-1185">Reference proteome</keyword>
<dbReference type="PANTHER" id="PTHR10891">
    <property type="entry name" value="EF-HAND CALCIUM-BINDING DOMAIN CONTAINING PROTEIN"/>
    <property type="match status" value="1"/>
</dbReference>
<dbReference type="SUPFAM" id="SSF47473">
    <property type="entry name" value="EF-hand"/>
    <property type="match status" value="1"/>
</dbReference>
<dbReference type="InterPro" id="IPR002048">
    <property type="entry name" value="EF_hand_dom"/>
</dbReference>
<dbReference type="FunFam" id="1.10.238.10:FF:000001">
    <property type="entry name" value="Calmodulin 1"/>
    <property type="match status" value="1"/>
</dbReference>
<organism evidence="5 6">
    <name type="scientific">Fraxinus pennsylvanica</name>
    <dbReference type="NCBI Taxonomy" id="56036"/>
    <lineage>
        <taxon>Eukaryota</taxon>
        <taxon>Viridiplantae</taxon>
        <taxon>Streptophyta</taxon>
        <taxon>Embryophyta</taxon>
        <taxon>Tracheophyta</taxon>
        <taxon>Spermatophyta</taxon>
        <taxon>Magnoliopsida</taxon>
        <taxon>eudicotyledons</taxon>
        <taxon>Gunneridae</taxon>
        <taxon>Pentapetalae</taxon>
        <taxon>asterids</taxon>
        <taxon>lamiids</taxon>
        <taxon>Lamiales</taxon>
        <taxon>Oleaceae</taxon>
        <taxon>Oleeae</taxon>
        <taxon>Fraxinus</taxon>
    </lineage>
</organism>
<evidence type="ECO:0000313" key="5">
    <source>
        <dbReference type="EMBL" id="CAI9757546.1"/>
    </source>
</evidence>
<evidence type="ECO:0000259" key="4">
    <source>
        <dbReference type="PROSITE" id="PS50222"/>
    </source>
</evidence>
<evidence type="ECO:0000256" key="2">
    <source>
        <dbReference type="ARBA" id="ARBA00022737"/>
    </source>
</evidence>
<keyword evidence="2" id="KW-0677">Repeat</keyword>
<dbReference type="Proteomes" id="UP000834106">
    <property type="component" value="Chromosome 3"/>
</dbReference>
<keyword evidence="1" id="KW-0479">Metal-binding</keyword>
<feature type="domain" description="EF-hand" evidence="4">
    <location>
        <begin position="72"/>
        <end position="105"/>
    </location>
</feature>
<evidence type="ECO:0000256" key="3">
    <source>
        <dbReference type="ARBA" id="ARBA00022837"/>
    </source>
</evidence>
<feature type="domain" description="EF-hand" evidence="4">
    <location>
        <begin position="35"/>
        <end position="70"/>
    </location>
</feature>
<protein>
    <recommendedName>
        <fullName evidence="4">EF-hand domain-containing protein</fullName>
    </recommendedName>
</protein>
<evidence type="ECO:0000256" key="1">
    <source>
        <dbReference type="ARBA" id="ARBA00022723"/>
    </source>
</evidence>
<sequence length="105" mass="11983">MRDVELVMHKLGLVFDPKEALGDQDILGAFEENEAHLELLKDAFNVFDENNDGYIAANELNKVLNSLGLTQFSDQECRRMLVAMDCNGDGRIDFDEFVKLMEFHV</sequence>
<dbReference type="PROSITE" id="PS00018">
    <property type="entry name" value="EF_HAND_1"/>
    <property type="match status" value="2"/>
</dbReference>
<dbReference type="Pfam" id="PF13499">
    <property type="entry name" value="EF-hand_7"/>
    <property type="match status" value="1"/>
</dbReference>
<dbReference type="InterPro" id="IPR018247">
    <property type="entry name" value="EF_Hand_1_Ca_BS"/>
</dbReference>
<dbReference type="InterPro" id="IPR011992">
    <property type="entry name" value="EF-hand-dom_pair"/>
</dbReference>
<dbReference type="EMBL" id="OU503038">
    <property type="protein sequence ID" value="CAI9757546.1"/>
    <property type="molecule type" value="Genomic_DNA"/>
</dbReference>
<dbReference type="PROSITE" id="PS50222">
    <property type="entry name" value="EF_HAND_2"/>
    <property type="match status" value="2"/>
</dbReference>
<dbReference type="SMART" id="SM00054">
    <property type="entry name" value="EFh"/>
    <property type="match status" value="2"/>
</dbReference>
<dbReference type="Gene3D" id="1.10.238.10">
    <property type="entry name" value="EF-hand"/>
    <property type="match status" value="1"/>
</dbReference>
<dbReference type="CDD" id="cd00051">
    <property type="entry name" value="EFh"/>
    <property type="match status" value="1"/>
</dbReference>
<accession>A0AAD1YU63</accession>
<name>A0AAD1YU63_9LAMI</name>
<dbReference type="GO" id="GO:0005509">
    <property type="term" value="F:calcium ion binding"/>
    <property type="evidence" value="ECO:0007669"/>
    <property type="project" value="InterPro"/>
</dbReference>
<proteinExistence type="predicted"/>
<reference evidence="5" key="1">
    <citation type="submission" date="2023-05" db="EMBL/GenBank/DDBJ databases">
        <authorList>
            <person name="Huff M."/>
        </authorList>
    </citation>
    <scope>NUCLEOTIDE SEQUENCE</scope>
</reference>
<evidence type="ECO:0000313" key="6">
    <source>
        <dbReference type="Proteomes" id="UP000834106"/>
    </source>
</evidence>